<evidence type="ECO:0000313" key="3">
    <source>
        <dbReference type="Proteomes" id="UP000655016"/>
    </source>
</evidence>
<evidence type="ECO:0000313" key="2">
    <source>
        <dbReference type="EMBL" id="GGF26875.1"/>
    </source>
</evidence>
<dbReference type="Gene3D" id="3.30.70.2970">
    <property type="entry name" value="Protein of unknown function (DUF541), domain 2"/>
    <property type="match status" value="1"/>
</dbReference>
<name>A0ABQ1UTL8_9FLAO</name>
<keyword evidence="1" id="KW-0732">Signal</keyword>
<gene>
    <name evidence="2" type="ORF">GCM10011518_40230</name>
</gene>
<dbReference type="RefSeq" id="WP_163396353.1">
    <property type="nucleotide sequence ID" value="NZ_BMKP01000012.1"/>
</dbReference>
<dbReference type="EMBL" id="BMKP01000012">
    <property type="protein sequence ID" value="GGF26875.1"/>
    <property type="molecule type" value="Genomic_DNA"/>
</dbReference>
<protein>
    <recommendedName>
        <fullName evidence="4">DUF541 domain-containing protein</fullName>
    </recommendedName>
</protein>
<comment type="caution">
    <text evidence="2">The sequence shown here is derived from an EMBL/GenBank/DDBJ whole genome shotgun (WGS) entry which is preliminary data.</text>
</comment>
<organism evidence="2 3">
    <name type="scientific">Flavobacterium limi</name>
    <dbReference type="NCBI Taxonomy" id="2045105"/>
    <lineage>
        <taxon>Bacteria</taxon>
        <taxon>Pseudomonadati</taxon>
        <taxon>Bacteroidota</taxon>
        <taxon>Flavobacteriia</taxon>
        <taxon>Flavobacteriales</taxon>
        <taxon>Flavobacteriaceae</taxon>
        <taxon>Flavobacterium</taxon>
    </lineage>
</organism>
<proteinExistence type="predicted"/>
<dbReference type="InterPro" id="IPR007497">
    <property type="entry name" value="SIMPL/DUF541"/>
</dbReference>
<evidence type="ECO:0008006" key="4">
    <source>
        <dbReference type="Google" id="ProtNLM"/>
    </source>
</evidence>
<feature type="chain" id="PRO_5045787053" description="DUF541 domain-containing protein" evidence="1">
    <location>
        <begin position="20"/>
        <end position="321"/>
    </location>
</feature>
<feature type="signal peptide" evidence="1">
    <location>
        <begin position="1"/>
        <end position="19"/>
    </location>
</feature>
<accession>A0ABQ1UTL8</accession>
<evidence type="ECO:0000256" key="1">
    <source>
        <dbReference type="SAM" id="SignalP"/>
    </source>
</evidence>
<dbReference type="Proteomes" id="UP000655016">
    <property type="component" value="Unassembled WGS sequence"/>
</dbReference>
<reference evidence="3" key="1">
    <citation type="journal article" date="2019" name="Int. J. Syst. Evol. Microbiol.">
        <title>The Global Catalogue of Microorganisms (GCM) 10K type strain sequencing project: providing services to taxonomists for standard genome sequencing and annotation.</title>
        <authorList>
            <consortium name="The Broad Institute Genomics Platform"/>
            <consortium name="The Broad Institute Genome Sequencing Center for Infectious Disease"/>
            <person name="Wu L."/>
            <person name="Ma J."/>
        </authorList>
    </citation>
    <scope>NUCLEOTIDE SEQUENCE [LARGE SCALE GENOMIC DNA]</scope>
    <source>
        <strain evidence="3">CGMCC 1.16060</strain>
    </source>
</reference>
<dbReference type="Pfam" id="PF04402">
    <property type="entry name" value="SIMPL"/>
    <property type="match status" value="1"/>
</dbReference>
<sequence>MKKLFFTFLTALFSPFIIGQVSGNVNYQNQQYYPNADVININFPANADIVIDVKGLANVKADTYTAIFSVTQTGKTAKDVNDLIDQRITQSLNEIKLKKGVETFVDMISFVPVYEYEAEKKIFNRKKYNEVPAGFELKKNIHIKYTDHNELNEFISILSNNEIYDLVKVDYFSHTLETIKKEMANKARLLIQEKIKNHEGILGETFTNAEKRITDAYIVNFPIEMYKSYEAYNSSSLNLKKAANINHLNKSVTLYYQSVVNKEFDFVINPVVLEPVIQIQYEVKIAINREKKPNSKTDKEFVLITPNGDFKTLNINTARPN</sequence>
<keyword evidence="3" id="KW-1185">Reference proteome</keyword>